<dbReference type="EMBL" id="BGZK01000550">
    <property type="protein sequence ID" value="GBP49691.1"/>
    <property type="molecule type" value="Genomic_DNA"/>
</dbReference>
<dbReference type="OrthoDB" id="10017160at2759"/>
<dbReference type="Proteomes" id="UP000299102">
    <property type="component" value="Unassembled WGS sequence"/>
</dbReference>
<protein>
    <submittedName>
        <fullName evidence="2">Uncharacterized protein</fullName>
    </submittedName>
</protein>
<evidence type="ECO:0000313" key="3">
    <source>
        <dbReference type="Proteomes" id="UP000299102"/>
    </source>
</evidence>
<feature type="region of interest" description="Disordered" evidence="1">
    <location>
        <begin position="78"/>
        <end position="104"/>
    </location>
</feature>
<proteinExistence type="predicted"/>
<evidence type="ECO:0000313" key="2">
    <source>
        <dbReference type="EMBL" id="GBP49691.1"/>
    </source>
</evidence>
<comment type="caution">
    <text evidence="2">The sequence shown here is derived from an EMBL/GenBank/DDBJ whole genome shotgun (WGS) entry which is preliminary data.</text>
</comment>
<accession>A0A4C1WEX8</accession>
<organism evidence="2 3">
    <name type="scientific">Eumeta variegata</name>
    <name type="common">Bagworm moth</name>
    <name type="synonym">Eumeta japonica</name>
    <dbReference type="NCBI Taxonomy" id="151549"/>
    <lineage>
        <taxon>Eukaryota</taxon>
        <taxon>Metazoa</taxon>
        <taxon>Ecdysozoa</taxon>
        <taxon>Arthropoda</taxon>
        <taxon>Hexapoda</taxon>
        <taxon>Insecta</taxon>
        <taxon>Pterygota</taxon>
        <taxon>Neoptera</taxon>
        <taxon>Endopterygota</taxon>
        <taxon>Lepidoptera</taxon>
        <taxon>Glossata</taxon>
        <taxon>Ditrysia</taxon>
        <taxon>Tineoidea</taxon>
        <taxon>Psychidae</taxon>
        <taxon>Oiketicinae</taxon>
        <taxon>Eumeta</taxon>
    </lineage>
</organism>
<gene>
    <name evidence="2" type="ORF">EVAR_33325_1</name>
</gene>
<reference evidence="2 3" key="1">
    <citation type="journal article" date="2019" name="Commun. Biol.">
        <title>The bagworm genome reveals a unique fibroin gene that provides high tensile strength.</title>
        <authorList>
            <person name="Kono N."/>
            <person name="Nakamura H."/>
            <person name="Ohtoshi R."/>
            <person name="Tomita M."/>
            <person name="Numata K."/>
            <person name="Arakawa K."/>
        </authorList>
    </citation>
    <scope>NUCLEOTIDE SEQUENCE [LARGE SCALE GENOMIC DNA]</scope>
</reference>
<feature type="compositionally biased region" description="Basic and acidic residues" evidence="1">
    <location>
        <begin position="78"/>
        <end position="92"/>
    </location>
</feature>
<evidence type="ECO:0000256" key="1">
    <source>
        <dbReference type="SAM" id="MobiDB-lite"/>
    </source>
</evidence>
<sequence length="104" mass="11739">MMQRFSGGDLNTLYDMVTSDENWIYCYDPETKGESYNKVPVCVENSKSVILETATPNLLQRNPQRANRVRARRAVISRVEREPANKNDERSALDAGEFNAPAAS</sequence>
<dbReference type="AlphaFoldDB" id="A0A4C1WEX8"/>
<keyword evidence="3" id="KW-1185">Reference proteome</keyword>
<name>A0A4C1WEX8_EUMVA</name>